<name>A0AB34J873_PRYPA</name>
<dbReference type="InterPro" id="IPR006238">
    <property type="entry name" value="Cys_b_lyase_euk"/>
</dbReference>
<dbReference type="SUPFAM" id="SSF53383">
    <property type="entry name" value="PLP-dependent transferases"/>
    <property type="match status" value="1"/>
</dbReference>
<keyword evidence="4" id="KW-0028">Amino-acid biosynthesis</keyword>
<dbReference type="GO" id="GO:0030170">
    <property type="term" value="F:pyridoxal phosphate binding"/>
    <property type="evidence" value="ECO:0007669"/>
    <property type="project" value="InterPro"/>
</dbReference>
<dbReference type="NCBIfam" id="TIGR01329">
    <property type="entry name" value="cysta_beta_ly_E"/>
    <property type="match status" value="1"/>
</dbReference>
<keyword evidence="6" id="KW-0486">Methionine biosynthesis</keyword>
<evidence type="ECO:0000256" key="6">
    <source>
        <dbReference type="ARBA" id="ARBA00023167"/>
    </source>
</evidence>
<keyword evidence="7" id="KW-0456">Lyase</keyword>
<dbReference type="InterPro" id="IPR054542">
    <property type="entry name" value="Cys_met_metab_PP"/>
</dbReference>
<dbReference type="Gene3D" id="3.90.1150.10">
    <property type="entry name" value="Aspartate Aminotransferase, domain 1"/>
    <property type="match status" value="1"/>
</dbReference>
<dbReference type="PROSITE" id="PS00868">
    <property type="entry name" value="CYS_MET_METAB_PP"/>
    <property type="match status" value="1"/>
</dbReference>
<dbReference type="GO" id="GO:0019346">
    <property type="term" value="P:transsulfuration"/>
    <property type="evidence" value="ECO:0007669"/>
    <property type="project" value="InterPro"/>
</dbReference>
<evidence type="ECO:0000256" key="1">
    <source>
        <dbReference type="ARBA" id="ARBA00001933"/>
    </source>
</evidence>
<dbReference type="AlphaFoldDB" id="A0AB34J873"/>
<comment type="cofactor">
    <cofactor evidence="1 10">
        <name>pyridoxal 5'-phosphate</name>
        <dbReference type="ChEBI" id="CHEBI:597326"/>
    </cofactor>
</comment>
<dbReference type="PANTHER" id="PTHR11808:SF50">
    <property type="entry name" value="CYSTATHIONINE BETA-LYASE"/>
    <property type="match status" value="1"/>
</dbReference>
<dbReference type="FunFam" id="3.90.1150.10:FF:000033">
    <property type="entry name" value="Cystathionine gamma-synthase"/>
    <property type="match status" value="1"/>
</dbReference>
<dbReference type="Pfam" id="PF01053">
    <property type="entry name" value="Cys_Met_Meta_PP"/>
    <property type="match status" value="1"/>
</dbReference>
<evidence type="ECO:0000256" key="2">
    <source>
        <dbReference type="ARBA" id="ARBA00009077"/>
    </source>
</evidence>
<dbReference type="PANTHER" id="PTHR11808">
    <property type="entry name" value="TRANS-SULFURATION ENZYME FAMILY MEMBER"/>
    <property type="match status" value="1"/>
</dbReference>
<comment type="caution">
    <text evidence="11">The sequence shown here is derived from an EMBL/GenBank/DDBJ whole genome shotgun (WGS) entry which is preliminary data.</text>
</comment>
<dbReference type="InterPro" id="IPR015422">
    <property type="entry name" value="PyrdxlP-dep_Trfase_small"/>
</dbReference>
<accession>A0AB34J873</accession>
<keyword evidence="12" id="KW-1185">Reference proteome</keyword>
<reference evidence="11 12" key="1">
    <citation type="journal article" date="2024" name="Science">
        <title>Giant polyketide synthase enzymes in the biosynthesis of giant marine polyether toxins.</title>
        <authorList>
            <person name="Fallon T.R."/>
            <person name="Shende V.V."/>
            <person name="Wierzbicki I.H."/>
            <person name="Pendleton A.L."/>
            <person name="Watervoot N.F."/>
            <person name="Auber R.P."/>
            <person name="Gonzalez D.J."/>
            <person name="Wisecaver J.H."/>
            <person name="Moore B.S."/>
        </authorList>
    </citation>
    <scope>NUCLEOTIDE SEQUENCE [LARGE SCALE GENOMIC DNA]</scope>
    <source>
        <strain evidence="11 12">12B1</strain>
    </source>
</reference>
<dbReference type="PIRSF" id="PIRSF001434">
    <property type="entry name" value="CGS"/>
    <property type="match status" value="1"/>
</dbReference>
<feature type="modified residue" description="N6-(pyridoxal phosphate)lysine" evidence="9">
    <location>
        <position position="237"/>
    </location>
</feature>
<dbReference type="EC" id="4.4.1.13" evidence="3"/>
<dbReference type="GO" id="GO:0005737">
    <property type="term" value="C:cytoplasm"/>
    <property type="evidence" value="ECO:0007669"/>
    <property type="project" value="TreeGrafter"/>
</dbReference>
<dbReference type="InterPro" id="IPR015421">
    <property type="entry name" value="PyrdxlP-dep_Trfase_major"/>
</dbReference>
<dbReference type="FunFam" id="3.40.640.10:FF:000009">
    <property type="entry name" value="Cystathionine gamma-synthase homolog"/>
    <property type="match status" value="1"/>
</dbReference>
<evidence type="ECO:0000256" key="5">
    <source>
        <dbReference type="ARBA" id="ARBA00022898"/>
    </source>
</evidence>
<organism evidence="11 12">
    <name type="scientific">Prymnesium parvum</name>
    <name type="common">Toxic golden alga</name>
    <dbReference type="NCBI Taxonomy" id="97485"/>
    <lineage>
        <taxon>Eukaryota</taxon>
        <taxon>Haptista</taxon>
        <taxon>Haptophyta</taxon>
        <taxon>Prymnesiophyceae</taxon>
        <taxon>Prymnesiales</taxon>
        <taxon>Prymnesiaceae</taxon>
        <taxon>Prymnesium</taxon>
    </lineage>
</organism>
<evidence type="ECO:0000256" key="9">
    <source>
        <dbReference type="PIRSR" id="PIRSR001434-2"/>
    </source>
</evidence>
<proteinExistence type="inferred from homology"/>
<evidence type="ECO:0000313" key="11">
    <source>
        <dbReference type="EMBL" id="KAL1514881.1"/>
    </source>
</evidence>
<evidence type="ECO:0000256" key="3">
    <source>
        <dbReference type="ARBA" id="ARBA00012224"/>
    </source>
</evidence>
<dbReference type="Proteomes" id="UP001515480">
    <property type="component" value="Unassembled WGS sequence"/>
</dbReference>
<gene>
    <name evidence="11" type="ORF">AB1Y20_003963</name>
</gene>
<dbReference type="InterPro" id="IPR000277">
    <property type="entry name" value="Cys/Met-Metab_PyrdxlP-dep_enz"/>
</dbReference>
<comment type="similarity">
    <text evidence="2 10">Belongs to the trans-sulfuration enzymes family.</text>
</comment>
<evidence type="ECO:0000256" key="8">
    <source>
        <dbReference type="ARBA" id="ARBA00047213"/>
    </source>
</evidence>
<dbReference type="CDD" id="cd00614">
    <property type="entry name" value="CGS_like"/>
    <property type="match status" value="1"/>
</dbReference>
<protein>
    <recommendedName>
        <fullName evidence="3">cysteine-S-conjugate beta-lyase</fullName>
        <ecNumber evidence="3">4.4.1.13</ecNumber>
    </recommendedName>
    <alternativeName>
        <fullName evidence="8">Cysteine-S-conjugate beta-lyase</fullName>
    </alternativeName>
</protein>
<dbReference type="GO" id="GO:0071266">
    <property type="term" value="P:'de novo' L-methionine biosynthetic process"/>
    <property type="evidence" value="ECO:0007669"/>
    <property type="project" value="InterPro"/>
</dbReference>
<evidence type="ECO:0000313" key="12">
    <source>
        <dbReference type="Proteomes" id="UP001515480"/>
    </source>
</evidence>
<dbReference type="EMBL" id="JBGBPQ010000012">
    <property type="protein sequence ID" value="KAL1514881.1"/>
    <property type="molecule type" value="Genomic_DNA"/>
</dbReference>
<evidence type="ECO:0000256" key="7">
    <source>
        <dbReference type="ARBA" id="ARBA00023239"/>
    </source>
</evidence>
<dbReference type="Gene3D" id="3.40.640.10">
    <property type="entry name" value="Type I PLP-dependent aspartate aminotransferase-like (Major domain)"/>
    <property type="match status" value="1"/>
</dbReference>
<dbReference type="InterPro" id="IPR015424">
    <property type="entry name" value="PyrdxlP-dep_Trfase"/>
</dbReference>
<dbReference type="GO" id="GO:0047804">
    <property type="term" value="F:cysteine-S-conjugate beta-lyase activity"/>
    <property type="evidence" value="ECO:0007669"/>
    <property type="project" value="UniProtKB-EC"/>
</dbReference>
<keyword evidence="5 9" id="KW-0663">Pyridoxal phosphate</keyword>
<evidence type="ECO:0000256" key="4">
    <source>
        <dbReference type="ARBA" id="ARBA00022605"/>
    </source>
</evidence>
<sequence length="437" mass="46417">MWRLASRGASRSQLGVIPQGVRSIHSTRPAQASAASEERHTWGLATRLCHPKGKGAGDPYNASSPVLYQTATFEQPSATEGGEYDYTRSGNPTRTQLEAQMAELEGADRSFAFTSGMLALAVAMRLVPHGGHIVTGDDIYGGTSRLLSRIAPQQGISVSNVDMNDLRAIEGAMTAATKLVWMESPTNPRMQVTDIVGIAAIARAGGALSMVDNSMMAPVFQQPLALGADISMTSATKFIGGHSDVTAGILSVRGKELADKIYFMQNSEGGGLAPYDCWLCLRGLKTMSLRMERQQENCAAMAEWLHSNPLVSKINYPGHPSDPGYALQMRQASGGGSLLSFETGNVALSKAFADHLKLFKVTVSFGSTSSLVSLPCFMSHASIPAEVRKARGLPDDLVRISAGIETTKDLLADLEQAMVKAAAEAGVAYSPPASRHS</sequence>
<evidence type="ECO:0000256" key="10">
    <source>
        <dbReference type="RuleBase" id="RU362118"/>
    </source>
</evidence>